<accession>A0ABR0AAM4</accession>
<dbReference type="EMBL" id="JAOYFB010000037">
    <property type="protein sequence ID" value="KAK4022190.1"/>
    <property type="molecule type" value="Genomic_DNA"/>
</dbReference>
<organism evidence="2 3">
    <name type="scientific">Daphnia magna</name>
    <dbReference type="NCBI Taxonomy" id="35525"/>
    <lineage>
        <taxon>Eukaryota</taxon>
        <taxon>Metazoa</taxon>
        <taxon>Ecdysozoa</taxon>
        <taxon>Arthropoda</taxon>
        <taxon>Crustacea</taxon>
        <taxon>Branchiopoda</taxon>
        <taxon>Diplostraca</taxon>
        <taxon>Cladocera</taxon>
        <taxon>Anomopoda</taxon>
        <taxon>Daphniidae</taxon>
        <taxon>Daphnia</taxon>
    </lineage>
</organism>
<evidence type="ECO:0000256" key="1">
    <source>
        <dbReference type="SAM" id="MobiDB-lite"/>
    </source>
</evidence>
<evidence type="ECO:0000313" key="3">
    <source>
        <dbReference type="Proteomes" id="UP001234178"/>
    </source>
</evidence>
<proteinExistence type="predicted"/>
<keyword evidence="3" id="KW-1185">Reference proteome</keyword>
<protein>
    <submittedName>
        <fullName evidence="2">Uncharacterized protein</fullName>
    </submittedName>
</protein>
<feature type="region of interest" description="Disordered" evidence="1">
    <location>
        <begin position="75"/>
        <end position="94"/>
    </location>
</feature>
<reference evidence="2 3" key="1">
    <citation type="journal article" date="2023" name="Nucleic Acids Res.">
        <title>The hologenome of Daphnia magna reveals possible DNA methylation and microbiome-mediated evolution of the host genome.</title>
        <authorList>
            <person name="Chaturvedi A."/>
            <person name="Li X."/>
            <person name="Dhandapani V."/>
            <person name="Marshall H."/>
            <person name="Kissane S."/>
            <person name="Cuenca-Cambronero M."/>
            <person name="Asole G."/>
            <person name="Calvet F."/>
            <person name="Ruiz-Romero M."/>
            <person name="Marangio P."/>
            <person name="Guigo R."/>
            <person name="Rago D."/>
            <person name="Mirbahai L."/>
            <person name="Eastwood N."/>
            <person name="Colbourne J.K."/>
            <person name="Zhou J."/>
            <person name="Mallon E."/>
            <person name="Orsini L."/>
        </authorList>
    </citation>
    <scope>NUCLEOTIDE SEQUENCE [LARGE SCALE GENOMIC DNA]</scope>
    <source>
        <strain evidence="2">LRV0_1</strain>
    </source>
</reference>
<comment type="caution">
    <text evidence="2">The sequence shown here is derived from an EMBL/GenBank/DDBJ whole genome shotgun (WGS) entry which is preliminary data.</text>
</comment>
<sequence>MESNLPLIRKRVTALQCVELPLGSPYSPLKGYACRGEDVLNYLASEKAQKRKTKKKKMRSFALVAEFFIPSSKQHLAEEQQHKRNRSVSCEGKG</sequence>
<dbReference type="Proteomes" id="UP001234178">
    <property type="component" value="Unassembled WGS sequence"/>
</dbReference>
<name>A0ABR0AAM4_9CRUS</name>
<evidence type="ECO:0000313" key="2">
    <source>
        <dbReference type="EMBL" id="KAK4022190.1"/>
    </source>
</evidence>
<gene>
    <name evidence="2" type="ORF">OUZ56_007669</name>
</gene>